<gene>
    <name evidence="2" type="ORF">FHX48_000618</name>
</gene>
<evidence type="ECO:0000259" key="1">
    <source>
        <dbReference type="Pfam" id="PF13460"/>
    </source>
</evidence>
<proteinExistence type="predicted"/>
<keyword evidence="3" id="KW-1185">Reference proteome</keyword>
<dbReference type="AlphaFoldDB" id="A0A7W3JMK0"/>
<accession>A0A7W3JMK0</accession>
<name>A0A7W3JMK0_9MICO</name>
<dbReference type="PANTHER" id="PTHR15020:SF50">
    <property type="entry name" value="UPF0659 PROTEIN YMR090W"/>
    <property type="match status" value="1"/>
</dbReference>
<dbReference type="SUPFAM" id="SSF51735">
    <property type="entry name" value="NAD(P)-binding Rossmann-fold domains"/>
    <property type="match status" value="1"/>
</dbReference>
<dbReference type="InterPro" id="IPR036291">
    <property type="entry name" value="NAD(P)-bd_dom_sf"/>
</dbReference>
<dbReference type="RefSeq" id="WP_167048496.1">
    <property type="nucleotide sequence ID" value="NZ_JAAOZB010000002.1"/>
</dbReference>
<dbReference type="Gene3D" id="3.40.50.720">
    <property type="entry name" value="NAD(P)-binding Rossmann-like Domain"/>
    <property type="match status" value="1"/>
</dbReference>
<sequence>MTTVAVFGASGQTGRRVVERLLREDCDVLAISRRDTRTGQRLRSARVDLSSASTALLRGVLDGVDAVVFAAGGDSLRVDRDGAIRTIEAAEQAGVGRYVLLTGMGVGRDRPAELYGGFWDTYFSAKEESERRLRSSPMQWTILQPGELLNSPGRGRVEFAPTGTLEIGAISREDVAAVITTVLSRDDSAGRSWEILEGTEPITDAITLASKRHA</sequence>
<dbReference type="InterPro" id="IPR016040">
    <property type="entry name" value="NAD(P)-bd_dom"/>
</dbReference>
<reference evidence="2 3" key="1">
    <citation type="submission" date="2020-07" db="EMBL/GenBank/DDBJ databases">
        <title>Sequencing the genomes of 1000 actinobacteria strains.</title>
        <authorList>
            <person name="Klenk H.-P."/>
        </authorList>
    </citation>
    <scope>NUCLEOTIDE SEQUENCE [LARGE SCALE GENOMIC DNA]</scope>
    <source>
        <strain evidence="2 3">DSM 27576</strain>
    </source>
</reference>
<organism evidence="2 3">
    <name type="scientific">Microbacterium halimionae</name>
    <dbReference type="NCBI Taxonomy" id="1526413"/>
    <lineage>
        <taxon>Bacteria</taxon>
        <taxon>Bacillati</taxon>
        <taxon>Actinomycetota</taxon>
        <taxon>Actinomycetes</taxon>
        <taxon>Micrococcales</taxon>
        <taxon>Microbacteriaceae</taxon>
        <taxon>Microbacterium</taxon>
    </lineage>
</organism>
<evidence type="ECO:0000313" key="3">
    <source>
        <dbReference type="Proteomes" id="UP000526083"/>
    </source>
</evidence>
<dbReference type="Pfam" id="PF13460">
    <property type="entry name" value="NAD_binding_10"/>
    <property type="match status" value="1"/>
</dbReference>
<feature type="domain" description="NAD(P)-binding" evidence="1">
    <location>
        <begin position="8"/>
        <end position="184"/>
    </location>
</feature>
<protein>
    <submittedName>
        <fullName evidence="2">Uncharacterized protein YbjT (DUF2867 family)</fullName>
    </submittedName>
</protein>
<dbReference type="Proteomes" id="UP000526083">
    <property type="component" value="Unassembled WGS sequence"/>
</dbReference>
<comment type="caution">
    <text evidence="2">The sequence shown here is derived from an EMBL/GenBank/DDBJ whole genome shotgun (WGS) entry which is preliminary data.</text>
</comment>
<dbReference type="EMBL" id="JACGWY010000001">
    <property type="protein sequence ID" value="MBA8815566.1"/>
    <property type="molecule type" value="Genomic_DNA"/>
</dbReference>
<evidence type="ECO:0000313" key="2">
    <source>
        <dbReference type="EMBL" id="MBA8815566.1"/>
    </source>
</evidence>
<dbReference type="PANTHER" id="PTHR15020">
    <property type="entry name" value="FLAVIN REDUCTASE-RELATED"/>
    <property type="match status" value="1"/>
</dbReference>
<dbReference type="CDD" id="cd05243">
    <property type="entry name" value="SDR_a5"/>
    <property type="match status" value="1"/>
</dbReference>